<feature type="coiled-coil region" evidence="1">
    <location>
        <begin position="452"/>
        <end position="479"/>
    </location>
</feature>
<sequence length="662" mass="74572">MFLQIREIVLWPRNANFEPRRLEFELGKVNVISGASRTGKSAVIPIIDYCLGAGTCSIPVKTIRKHCEWFGVVLATAQGDKLLARREPGAQRSTDDMYLLEASRIAEIPRRITRNTNADAVKRLLDELAGLSRLDFSGGDEPAGFDGRASFRDLAAFTFQPQNVVANPDVLFFKANTYEHREKLRKIFPYVLGAVTPALMARQFEFARVRQELRRKERELKDVLEVSARWLADLEAKFSEAQELGLAARPQEKLSRDQMIERLEEVVARTDLTLSVTTSTISEALHELSDLEAEEREVSRELTTLRHRLGEMNRMRIGVDQYQSALVLQRGRLQLSNWLLSHADDEADCPVCGSQTDSARRRLTALSGRLQEVEAEAGLDKELPAAFDRELQRVTAEVGEATERLRSVQIRKRALAGRSDAARQRQFAAQRAERFVGNLESALDLHRRLGSDSELVDEVARLRELVQKLDAELREQDIEAHKRRALHAISNNAGRLLPHLDVESPNDPVSLEINDLTIKVHGSERDDYLSEIGSGSNWLSYHLAVLLALHQFFLSQRKSPVPAFLVLDQPSQVYFPKRVVERAEDADDDPLEEPLLRDEDVHAVRQAFQVMGQVTLAARGGLQLIVLDHASHDVWGDIGGVVGLPEWRNGVKLVPMTWLDNA</sequence>
<evidence type="ECO:0000313" key="2">
    <source>
        <dbReference type="EMBL" id="AOK19235.1"/>
    </source>
</evidence>
<accession>A0A1B4PZ76</accession>
<reference evidence="2 3" key="1">
    <citation type="submission" date="2015-12" db="EMBL/GenBank/DDBJ databases">
        <title>Diversity of Burkholderia near neighbor genomes.</title>
        <authorList>
            <person name="Sahl J."/>
            <person name="Wagner D."/>
            <person name="Keim P."/>
        </authorList>
    </citation>
    <scope>NUCLEOTIDE SEQUENCE [LARGE SCALE GENOMIC DNA]</scope>
    <source>
        <strain evidence="2 3">MSMB1184WGS</strain>
    </source>
</reference>
<gene>
    <name evidence="2" type="ORF">WT26_25145</name>
</gene>
<dbReference type="AlphaFoldDB" id="A0A1B4PZ76"/>
<keyword evidence="1" id="KW-0175">Coiled coil</keyword>
<dbReference type="EMBL" id="CP013444">
    <property type="protein sequence ID" value="AOK19235.1"/>
    <property type="molecule type" value="Genomic_DNA"/>
</dbReference>
<dbReference type="Gene3D" id="3.40.50.300">
    <property type="entry name" value="P-loop containing nucleotide triphosphate hydrolases"/>
    <property type="match status" value="1"/>
</dbReference>
<dbReference type="SUPFAM" id="SSF52540">
    <property type="entry name" value="P-loop containing nucleoside triphosphate hydrolases"/>
    <property type="match status" value="1"/>
</dbReference>
<feature type="coiled-coil region" evidence="1">
    <location>
        <begin position="281"/>
        <end position="308"/>
    </location>
</feature>
<organism evidence="2 3">
    <name type="scientific">Burkholderia cepacia</name>
    <name type="common">Pseudomonas cepacia</name>
    <dbReference type="NCBI Taxonomy" id="292"/>
    <lineage>
        <taxon>Bacteria</taxon>
        <taxon>Pseudomonadati</taxon>
        <taxon>Pseudomonadota</taxon>
        <taxon>Betaproteobacteria</taxon>
        <taxon>Burkholderiales</taxon>
        <taxon>Burkholderiaceae</taxon>
        <taxon>Burkholderia</taxon>
        <taxon>Burkholderia cepacia complex</taxon>
    </lineage>
</organism>
<dbReference type="InterPro" id="IPR022205">
    <property type="entry name" value="DUF3732"/>
</dbReference>
<dbReference type="Proteomes" id="UP000094776">
    <property type="component" value="Chromosome 2"/>
</dbReference>
<dbReference type="Pfam" id="PF12532">
    <property type="entry name" value="DUF3732"/>
    <property type="match status" value="1"/>
</dbReference>
<evidence type="ECO:0000256" key="1">
    <source>
        <dbReference type="SAM" id="Coils"/>
    </source>
</evidence>
<name>A0A1B4PZ76_BURCE</name>
<evidence type="ECO:0008006" key="4">
    <source>
        <dbReference type="Google" id="ProtNLM"/>
    </source>
</evidence>
<proteinExistence type="predicted"/>
<dbReference type="InterPro" id="IPR027417">
    <property type="entry name" value="P-loop_NTPase"/>
</dbReference>
<evidence type="ECO:0000313" key="3">
    <source>
        <dbReference type="Proteomes" id="UP000094776"/>
    </source>
</evidence>
<feature type="coiled-coil region" evidence="1">
    <location>
        <begin position="356"/>
        <end position="411"/>
    </location>
</feature>
<dbReference type="RefSeq" id="WP_060292485.1">
    <property type="nucleotide sequence ID" value="NZ_CP013444.1"/>
</dbReference>
<protein>
    <recommendedName>
        <fullName evidence="4">DUF3732 domain-containing protein</fullName>
    </recommendedName>
</protein>